<protein>
    <submittedName>
        <fullName evidence="2">Uncharacterized protein</fullName>
    </submittedName>
</protein>
<dbReference type="AlphaFoldDB" id="A0A378JMY2"/>
<dbReference type="EMBL" id="LNYE01000004">
    <property type="protein sequence ID" value="KTD15130.1"/>
    <property type="molecule type" value="Genomic_DNA"/>
</dbReference>
<reference evidence="2 4" key="2">
    <citation type="submission" date="2018-06" db="EMBL/GenBank/DDBJ databases">
        <authorList>
            <consortium name="Pathogen Informatics"/>
            <person name="Doyle S."/>
        </authorList>
    </citation>
    <scope>NUCLEOTIDE SEQUENCE [LARGE SCALE GENOMIC DNA]</scope>
    <source>
        <strain evidence="2 4">NCTC12388</strain>
    </source>
</reference>
<dbReference type="RefSeq" id="WP_058497631.1">
    <property type="nucleotide sequence ID" value="NZ_CAAAHW010000013.1"/>
</dbReference>
<proteinExistence type="predicted"/>
<dbReference type="Proteomes" id="UP000254476">
    <property type="component" value="Unassembled WGS sequence"/>
</dbReference>
<dbReference type="EMBL" id="UGOB01000001">
    <property type="protein sequence ID" value="STX46110.1"/>
    <property type="molecule type" value="Genomic_DNA"/>
</dbReference>
<accession>A0A378JMY2</accession>
<reference evidence="1 3" key="1">
    <citation type="submission" date="2015-11" db="EMBL/GenBank/DDBJ databases">
        <title>Genomic analysis of 38 Legionella species identifies large and diverse effector repertoires.</title>
        <authorList>
            <person name="Burstein D."/>
            <person name="Amaro F."/>
            <person name="Zusman T."/>
            <person name="Lifshitz Z."/>
            <person name="Cohen O."/>
            <person name="Gilbert J.A."/>
            <person name="Pupko T."/>
            <person name="Shuman H.A."/>
            <person name="Segal G."/>
        </authorList>
    </citation>
    <scope>NUCLEOTIDE SEQUENCE [LARGE SCALE GENOMIC DNA]</scope>
    <source>
        <strain evidence="1 3">Lyon 8420412</strain>
    </source>
</reference>
<dbReference type="STRING" id="45066.Lgra_0419"/>
<sequence>MMTTVSQIQKITKQLPLYQVHLDGSLQSKLAKVRIRNEEDPLKLIAVVGDLQHAAYKAIEEQYAKFDPKASKDEQIKFYKNIIHIKAQLRELEFVHLELTKELNEKKLIYVKNEESISLNEKYILDGLKEKTPKEIVRENYYQLLEKIGENKKLKESDRAFINSLLMQIIAKPEGQNLIVKLNWLLETKAAKLNMAPSQEFGCSSSLAGAAKERLDYLDSSLDESSLKNIIKKATMTSEGTKDVSVLMDMNYLKSMAFLNTESYASPEVGLTDLGPPFILLAHELIHATHNVTGSARGNFNSFYEGIDKTDDYLLGLLYPKESEKKVGDAAEEYWTIEAGQLCENSLRREHGFSDRTGHVSAEPGNDAIRDLYHIGLARNYDPDMLEKLEAHFNAQQKRSPEELEKIDEEDNDVKNILKIEKFQLQICSVPDVIHELKRMSRSVDRYNKIFDKWKNDAPVREHFSPEENWMSLLTTLPITLTKTLMAVCSLNQSGLSQDENIQLWKNALSEMEVDPEDLQKIINSLQTLERAFSSCMPADFKNDHMASISCFREVLEEHTASLQHSFTV</sequence>
<name>A0A378JMY2_9GAMM</name>
<keyword evidence="3" id="KW-1185">Reference proteome</keyword>
<evidence type="ECO:0000313" key="3">
    <source>
        <dbReference type="Proteomes" id="UP000054691"/>
    </source>
</evidence>
<evidence type="ECO:0000313" key="1">
    <source>
        <dbReference type="EMBL" id="KTD15130.1"/>
    </source>
</evidence>
<gene>
    <name evidence="1" type="ORF">Lgra_0419</name>
    <name evidence="2" type="ORF">NCTC12388_02860</name>
</gene>
<evidence type="ECO:0000313" key="4">
    <source>
        <dbReference type="Proteomes" id="UP000254476"/>
    </source>
</evidence>
<dbReference type="Proteomes" id="UP000054691">
    <property type="component" value="Unassembled WGS sequence"/>
</dbReference>
<evidence type="ECO:0000313" key="2">
    <source>
        <dbReference type="EMBL" id="STX46110.1"/>
    </source>
</evidence>
<dbReference type="OrthoDB" id="8821494at2"/>
<organism evidence="2 4">
    <name type="scientific">Legionella gratiana</name>
    <dbReference type="NCBI Taxonomy" id="45066"/>
    <lineage>
        <taxon>Bacteria</taxon>
        <taxon>Pseudomonadati</taxon>
        <taxon>Pseudomonadota</taxon>
        <taxon>Gammaproteobacteria</taxon>
        <taxon>Legionellales</taxon>
        <taxon>Legionellaceae</taxon>
        <taxon>Legionella</taxon>
    </lineage>
</organism>